<dbReference type="InterPro" id="IPR002109">
    <property type="entry name" value="Glutaredoxin"/>
</dbReference>
<accession>A0A3A1P7R8</accession>
<dbReference type="PROSITE" id="PS51354">
    <property type="entry name" value="GLUTAREDOXIN_2"/>
    <property type="match status" value="1"/>
</dbReference>
<reference evidence="2 3" key="1">
    <citation type="submission" date="2018-08" db="EMBL/GenBank/DDBJ databases">
        <title>Erythrobacter zhengii sp.nov., a bacterium isolated from deep-sea sediment.</title>
        <authorList>
            <person name="Fang C."/>
            <person name="Wu Y.-H."/>
            <person name="Sun C."/>
            <person name="Wang H."/>
            <person name="Cheng H."/>
            <person name="Meng F.-X."/>
            <person name="Wang C.-S."/>
            <person name="Xu X.-W."/>
        </authorList>
    </citation>
    <scope>NUCLEOTIDE SEQUENCE [LARGE SCALE GENOMIC DNA]</scope>
    <source>
        <strain evidence="2 3">CCTCC AB 2015396</strain>
    </source>
</reference>
<proteinExistence type="predicted"/>
<gene>
    <name evidence="2" type="ORF">D2V17_11650</name>
</gene>
<feature type="domain" description="Glutaredoxin" evidence="1">
    <location>
        <begin position="9"/>
        <end position="65"/>
    </location>
</feature>
<dbReference type="InterPro" id="IPR036249">
    <property type="entry name" value="Thioredoxin-like_sf"/>
</dbReference>
<sequence length="88" mass="9506">MMPATTPEILIYSTATCPDCRALKAWLTSRGLAWTEKDMSDPAIMAEAKMRTGVRVAPITLVGDQIFHGTFASQKPRLVEALGLADAV</sequence>
<keyword evidence="3" id="KW-1185">Reference proteome</keyword>
<evidence type="ECO:0000313" key="3">
    <source>
        <dbReference type="Proteomes" id="UP000265366"/>
    </source>
</evidence>
<evidence type="ECO:0000259" key="1">
    <source>
        <dbReference type="Pfam" id="PF00462"/>
    </source>
</evidence>
<dbReference type="Proteomes" id="UP000265366">
    <property type="component" value="Unassembled WGS sequence"/>
</dbReference>
<dbReference type="OrthoDB" id="9795531at2"/>
<evidence type="ECO:0000313" key="2">
    <source>
        <dbReference type="EMBL" id="RIV84500.1"/>
    </source>
</evidence>
<organism evidence="2 3">
    <name type="scientific">Aurantiacibacter xanthus</name>
    <dbReference type="NCBI Taxonomy" id="1784712"/>
    <lineage>
        <taxon>Bacteria</taxon>
        <taxon>Pseudomonadati</taxon>
        <taxon>Pseudomonadota</taxon>
        <taxon>Alphaproteobacteria</taxon>
        <taxon>Sphingomonadales</taxon>
        <taxon>Erythrobacteraceae</taxon>
        <taxon>Aurantiacibacter</taxon>
    </lineage>
</organism>
<dbReference type="Gene3D" id="3.40.30.10">
    <property type="entry name" value="Glutaredoxin"/>
    <property type="match status" value="1"/>
</dbReference>
<dbReference type="Pfam" id="PF00462">
    <property type="entry name" value="Glutaredoxin"/>
    <property type="match status" value="1"/>
</dbReference>
<comment type="caution">
    <text evidence="2">The sequence shown here is derived from an EMBL/GenBank/DDBJ whole genome shotgun (WGS) entry which is preliminary data.</text>
</comment>
<dbReference type="AlphaFoldDB" id="A0A3A1P7R8"/>
<dbReference type="SUPFAM" id="SSF52833">
    <property type="entry name" value="Thioredoxin-like"/>
    <property type="match status" value="1"/>
</dbReference>
<protein>
    <submittedName>
        <fullName evidence="2">Glutaredoxin family protein</fullName>
    </submittedName>
</protein>
<dbReference type="CDD" id="cd02976">
    <property type="entry name" value="NrdH"/>
    <property type="match status" value="1"/>
</dbReference>
<name>A0A3A1P7R8_9SPHN</name>
<dbReference type="EMBL" id="QXFM01000104">
    <property type="protein sequence ID" value="RIV84500.1"/>
    <property type="molecule type" value="Genomic_DNA"/>
</dbReference>